<keyword evidence="3" id="KW-0479">Metal-binding</keyword>
<comment type="subcellular location">
    <subcellularLocation>
        <location evidence="1">Membrane</location>
        <topology evidence="1">Multi-pass membrane protein</topology>
    </subcellularLocation>
</comment>
<accession>A0A2K5JSJ9</accession>
<evidence type="ECO:0000313" key="12">
    <source>
        <dbReference type="Proteomes" id="UP000233080"/>
    </source>
</evidence>
<sequence length="454" mass="51690">MALPLPWEEETGVYTGNSSTPRGDRGSCYHFAMSGKSYQVVFEHFTSLLPKILVNGTVFARMSPGQKSSLIEEFQKLNYYVGMCGDGANDCGALKVAHAGISLSEQEASVASPFTSKTANIKCVPHLIREGRAALVSSFGVFKYLTMYGIIQFISALLLYWQLQLFGNYQYLVQDVAITLMVCLTMSSTHAYPKLAPYRPAGQLLSPPLLLSIFLNSCFSCIVQISAFLYVKQQPWYCEVYQYSECFLANQSNFSTTMSLERNWTGNATLIPGSILSFETTTLWPITTLNYITVAFIFSKGKPFRKPIYTNYIFSFLLLAALGLTIFILFSDFQVIYRGMELIPTITSWRVLILVVTLTQFCVTFFVEDTILQNHELWLLIKRQFGFYSKSQYRTWQKKLAEDSNWPPTNRTDYSGDGKKGFYINRGYESHEQIPERKLKLGSQPTEQHFWTRL</sequence>
<keyword evidence="9 10" id="KW-0472">Membrane</keyword>
<dbReference type="GO" id="GO:0031902">
    <property type="term" value="C:late endosome membrane"/>
    <property type="evidence" value="ECO:0007669"/>
    <property type="project" value="TreeGrafter"/>
</dbReference>
<dbReference type="InterPro" id="IPR036412">
    <property type="entry name" value="HAD-like_sf"/>
</dbReference>
<keyword evidence="4" id="KW-0547">Nucleotide-binding</keyword>
<evidence type="ECO:0000256" key="6">
    <source>
        <dbReference type="ARBA" id="ARBA00022842"/>
    </source>
</evidence>
<dbReference type="SUPFAM" id="SSF56784">
    <property type="entry name" value="HAD-like"/>
    <property type="match status" value="1"/>
</dbReference>
<dbReference type="PANTHER" id="PTHR45630">
    <property type="entry name" value="CATION-TRANSPORTING ATPASE-RELATED"/>
    <property type="match status" value="1"/>
</dbReference>
<evidence type="ECO:0000313" key="11">
    <source>
        <dbReference type="Ensembl" id="ENSCANP00000031817.1"/>
    </source>
</evidence>
<evidence type="ECO:0000256" key="7">
    <source>
        <dbReference type="ARBA" id="ARBA00022967"/>
    </source>
</evidence>
<proteinExistence type="predicted"/>
<evidence type="ECO:0000256" key="10">
    <source>
        <dbReference type="SAM" id="Phobius"/>
    </source>
</evidence>
<dbReference type="PANTHER" id="PTHR45630:SF4">
    <property type="entry name" value="CATION-TRANSPORTING ATPASE 13A5-RELATED"/>
    <property type="match status" value="1"/>
</dbReference>
<evidence type="ECO:0000256" key="3">
    <source>
        <dbReference type="ARBA" id="ARBA00022723"/>
    </source>
</evidence>
<dbReference type="InterPro" id="IPR006544">
    <property type="entry name" value="P-type_TPase_V"/>
</dbReference>
<evidence type="ECO:0008006" key="13">
    <source>
        <dbReference type="Google" id="ProtNLM"/>
    </source>
</evidence>
<dbReference type="Gene3D" id="3.40.50.1000">
    <property type="entry name" value="HAD superfamily/HAD-like"/>
    <property type="match status" value="1"/>
</dbReference>
<evidence type="ECO:0000256" key="1">
    <source>
        <dbReference type="ARBA" id="ARBA00004141"/>
    </source>
</evidence>
<name>A0A2K5JSJ9_COLAP</name>
<dbReference type="GO" id="GO:0005524">
    <property type="term" value="F:ATP binding"/>
    <property type="evidence" value="ECO:0007669"/>
    <property type="project" value="UniProtKB-KW"/>
</dbReference>
<feature type="transmembrane region" description="Helical" evidence="10">
    <location>
        <begin position="349"/>
        <end position="367"/>
    </location>
</feature>
<dbReference type="GO" id="GO:0006874">
    <property type="term" value="P:intracellular calcium ion homeostasis"/>
    <property type="evidence" value="ECO:0007669"/>
    <property type="project" value="TreeGrafter"/>
</dbReference>
<evidence type="ECO:0000256" key="4">
    <source>
        <dbReference type="ARBA" id="ARBA00022741"/>
    </source>
</evidence>
<dbReference type="NCBIfam" id="TIGR01494">
    <property type="entry name" value="ATPase_P-type"/>
    <property type="match status" value="1"/>
</dbReference>
<evidence type="ECO:0000256" key="2">
    <source>
        <dbReference type="ARBA" id="ARBA00022692"/>
    </source>
</evidence>
<feature type="transmembrane region" description="Helical" evidence="10">
    <location>
        <begin position="209"/>
        <end position="231"/>
    </location>
</feature>
<dbReference type="GO" id="GO:0015203">
    <property type="term" value="F:polyamine transmembrane transporter activity"/>
    <property type="evidence" value="ECO:0007669"/>
    <property type="project" value="TreeGrafter"/>
</dbReference>
<dbReference type="GO" id="GO:0046872">
    <property type="term" value="F:metal ion binding"/>
    <property type="evidence" value="ECO:0007669"/>
    <property type="project" value="UniProtKB-KW"/>
</dbReference>
<keyword evidence="6" id="KW-0460">Magnesium</keyword>
<keyword evidence="8 10" id="KW-1133">Transmembrane helix</keyword>
<dbReference type="InterPro" id="IPR023214">
    <property type="entry name" value="HAD_sf"/>
</dbReference>
<dbReference type="GO" id="GO:0019829">
    <property type="term" value="F:ATPase-coupled monoatomic cation transmembrane transporter activity"/>
    <property type="evidence" value="ECO:0007669"/>
    <property type="project" value="TreeGrafter"/>
</dbReference>
<evidence type="ECO:0000256" key="8">
    <source>
        <dbReference type="ARBA" id="ARBA00022989"/>
    </source>
</evidence>
<dbReference type="Ensembl" id="ENSCANT00000055038.1">
    <property type="protein sequence ID" value="ENSCANP00000031817.1"/>
    <property type="gene ID" value="ENSCANG00000039564.1"/>
</dbReference>
<feature type="transmembrane region" description="Helical" evidence="10">
    <location>
        <begin position="311"/>
        <end position="337"/>
    </location>
</feature>
<protein>
    <recommendedName>
        <fullName evidence="13">ATPase 13A5</fullName>
    </recommendedName>
</protein>
<dbReference type="GO" id="GO:0140358">
    <property type="term" value="F:P-type transmembrane transporter activity"/>
    <property type="evidence" value="ECO:0007669"/>
    <property type="project" value="InterPro"/>
</dbReference>
<dbReference type="GO" id="GO:0016887">
    <property type="term" value="F:ATP hydrolysis activity"/>
    <property type="evidence" value="ECO:0007669"/>
    <property type="project" value="InterPro"/>
</dbReference>
<dbReference type="SUPFAM" id="SSF81665">
    <property type="entry name" value="Calcium ATPase, transmembrane domain M"/>
    <property type="match status" value="1"/>
</dbReference>
<dbReference type="Proteomes" id="UP000233080">
    <property type="component" value="Unassembled WGS sequence"/>
</dbReference>
<keyword evidence="12" id="KW-1185">Reference proteome</keyword>
<keyword evidence="7" id="KW-1278">Translocase</keyword>
<keyword evidence="5" id="KW-0067">ATP-binding</keyword>
<evidence type="ECO:0000256" key="9">
    <source>
        <dbReference type="ARBA" id="ARBA00023136"/>
    </source>
</evidence>
<dbReference type="AlphaFoldDB" id="A0A2K5JSJ9"/>
<organism evidence="11 12">
    <name type="scientific">Colobus angolensis palliatus</name>
    <name type="common">Peters' Angolan colobus</name>
    <dbReference type="NCBI Taxonomy" id="336983"/>
    <lineage>
        <taxon>Eukaryota</taxon>
        <taxon>Metazoa</taxon>
        <taxon>Chordata</taxon>
        <taxon>Craniata</taxon>
        <taxon>Vertebrata</taxon>
        <taxon>Euteleostomi</taxon>
        <taxon>Mammalia</taxon>
        <taxon>Eutheria</taxon>
        <taxon>Euarchontoglires</taxon>
        <taxon>Primates</taxon>
        <taxon>Haplorrhini</taxon>
        <taxon>Catarrhini</taxon>
        <taxon>Cercopithecidae</taxon>
        <taxon>Colobinae</taxon>
        <taxon>Colobus</taxon>
    </lineage>
</organism>
<keyword evidence="2 10" id="KW-0812">Transmembrane</keyword>
<dbReference type="InterPro" id="IPR001757">
    <property type="entry name" value="P_typ_ATPase"/>
</dbReference>
<reference evidence="11" key="2">
    <citation type="submission" date="2025-09" db="UniProtKB">
        <authorList>
            <consortium name="Ensembl"/>
        </authorList>
    </citation>
    <scope>IDENTIFICATION</scope>
</reference>
<dbReference type="InterPro" id="IPR023298">
    <property type="entry name" value="ATPase_P-typ_TM_dom_sf"/>
</dbReference>
<reference evidence="11" key="1">
    <citation type="submission" date="2025-08" db="UniProtKB">
        <authorList>
            <consortium name="Ensembl"/>
        </authorList>
    </citation>
    <scope>IDENTIFICATION</scope>
</reference>
<evidence type="ECO:0000256" key="5">
    <source>
        <dbReference type="ARBA" id="ARBA00022840"/>
    </source>
</evidence>
<feature type="transmembrane region" description="Helical" evidence="10">
    <location>
        <begin position="141"/>
        <end position="163"/>
    </location>
</feature>